<dbReference type="InterPro" id="IPR036875">
    <property type="entry name" value="Znf_CCHC_sf"/>
</dbReference>
<dbReference type="SUPFAM" id="SSF53098">
    <property type="entry name" value="Ribonuclease H-like"/>
    <property type="match status" value="1"/>
</dbReference>
<dbReference type="InterPro" id="IPR001878">
    <property type="entry name" value="Znf_CCHC"/>
</dbReference>
<dbReference type="InterPro" id="IPR043502">
    <property type="entry name" value="DNA/RNA_pol_sf"/>
</dbReference>
<dbReference type="InterPro" id="IPR001584">
    <property type="entry name" value="Integrase_cat-core"/>
</dbReference>
<feature type="domain" description="CCHC-type" evidence="5">
    <location>
        <begin position="114"/>
        <end position="130"/>
    </location>
</feature>
<dbReference type="PROSITE" id="PS50994">
    <property type="entry name" value="INTEGRASE"/>
    <property type="match status" value="1"/>
</dbReference>
<dbReference type="GO" id="GO:0015074">
    <property type="term" value="P:DNA integration"/>
    <property type="evidence" value="ECO:0007669"/>
    <property type="project" value="InterPro"/>
</dbReference>
<proteinExistence type="predicted"/>
<dbReference type="GO" id="GO:0003676">
    <property type="term" value="F:nucleic acid binding"/>
    <property type="evidence" value="ECO:0007669"/>
    <property type="project" value="InterPro"/>
</dbReference>
<dbReference type="CDD" id="cd09272">
    <property type="entry name" value="RNase_HI_RT_Ty1"/>
    <property type="match status" value="1"/>
</dbReference>
<comment type="caution">
    <text evidence="7">The sequence shown here is derived from an EMBL/GenBank/DDBJ whole genome shotgun (WGS) entry which is preliminary data.</text>
</comment>
<dbReference type="EMBL" id="QGNW01001457">
    <property type="protein sequence ID" value="RVW40580.1"/>
    <property type="molecule type" value="Genomic_DNA"/>
</dbReference>
<dbReference type="PANTHER" id="PTHR42648">
    <property type="entry name" value="TRANSPOSASE, PUTATIVE-RELATED"/>
    <property type="match status" value="1"/>
</dbReference>
<dbReference type="Pfam" id="PF07727">
    <property type="entry name" value="RVT_2"/>
    <property type="match status" value="1"/>
</dbReference>
<evidence type="ECO:0000259" key="6">
    <source>
        <dbReference type="PROSITE" id="PS50994"/>
    </source>
</evidence>
<organism evidence="7 8">
    <name type="scientific">Vitis vinifera</name>
    <name type="common">Grape</name>
    <dbReference type="NCBI Taxonomy" id="29760"/>
    <lineage>
        <taxon>Eukaryota</taxon>
        <taxon>Viridiplantae</taxon>
        <taxon>Streptophyta</taxon>
        <taxon>Embryophyta</taxon>
        <taxon>Tracheophyta</taxon>
        <taxon>Spermatophyta</taxon>
        <taxon>Magnoliopsida</taxon>
        <taxon>eudicotyledons</taxon>
        <taxon>Gunneridae</taxon>
        <taxon>Pentapetalae</taxon>
        <taxon>rosids</taxon>
        <taxon>Vitales</taxon>
        <taxon>Vitaceae</taxon>
        <taxon>Viteae</taxon>
        <taxon>Vitis</taxon>
    </lineage>
</organism>
<dbReference type="InterPro" id="IPR013103">
    <property type="entry name" value="RVT_2"/>
</dbReference>
<feature type="compositionally biased region" description="Basic residues" evidence="4">
    <location>
        <begin position="97"/>
        <end position="108"/>
    </location>
</feature>
<reference evidence="7 8" key="1">
    <citation type="journal article" date="2018" name="PLoS Genet.">
        <title>Population sequencing reveals clonal diversity and ancestral inbreeding in the grapevine cultivar Chardonnay.</title>
        <authorList>
            <person name="Roach M.J."/>
            <person name="Johnson D.L."/>
            <person name="Bohlmann J."/>
            <person name="van Vuuren H.J."/>
            <person name="Jones S.J."/>
            <person name="Pretorius I.S."/>
            <person name="Schmidt S.A."/>
            <person name="Borneman A.R."/>
        </authorList>
    </citation>
    <scope>NUCLEOTIDE SEQUENCE [LARGE SCALE GENOMIC DNA]</scope>
    <source>
        <strain evidence="8">cv. Chardonnay</strain>
        <tissue evidence="7">Leaf</tissue>
    </source>
</reference>
<dbReference type="InterPro" id="IPR039537">
    <property type="entry name" value="Retrotran_Ty1/copia-like"/>
</dbReference>
<dbReference type="Gene3D" id="3.30.420.10">
    <property type="entry name" value="Ribonuclease H-like superfamily/Ribonuclease H"/>
    <property type="match status" value="1"/>
</dbReference>
<name>A0A438DYU4_VITVI</name>
<dbReference type="Gene3D" id="3.30.559.10">
    <property type="entry name" value="Chloramphenicol acetyltransferase-like domain"/>
    <property type="match status" value="3"/>
</dbReference>
<dbReference type="Pfam" id="PF02458">
    <property type="entry name" value="Transferase"/>
    <property type="match status" value="2"/>
</dbReference>
<dbReference type="GO" id="GO:0008270">
    <property type="term" value="F:zinc ion binding"/>
    <property type="evidence" value="ECO:0007669"/>
    <property type="project" value="UniProtKB-KW"/>
</dbReference>
<dbReference type="SUPFAM" id="SSF57756">
    <property type="entry name" value="Retrovirus zinc finger-like domains"/>
    <property type="match status" value="1"/>
</dbReference>
<accession>A0A438DYU4</accession>
<keyword evidence="3" id="KW-0863">Zinc-finger</keyword>
<dbReference type="InterPro" id="IPR057670">
    <property type="entry name" value="SH3_retrovirus"/>
</dbReference>
<dbReference type="GO" id="GO:0016787">
    <property type="term" value="F:hydrolase activity"/>
    <property type="evidence" value="ECO:0007669"/>
    <property type="project" value="UniProtKB-KW"/>
</dbReference>
<dbReference type="Pfam" id="PF25597">
    <property type="entry name" value="SH3_retrovirus"/>
    <property type="match status" value="1"/>
</dbReference>
<dbReference type="InterPro" id="IPR012337">
    <property type="entry name" value="RNaseH-like_sf"/>
</dbReference>
<gene>
    <name evidence="7" type="primary">POLX_3282</name>
    <name evidence="7" type="ORF">CK203_081513</name>
</gene>
<keyword evidence="1" id="KW-0479">Metal-binding</keyword>
<dbReference type="SMART" id="SM00343">
    <property type="entry name" value="ZnF_C2HC"/>
    <property type="match status" value="1"/>
</dbReference>
<evidence type="ECO:0000259" key="5">
    <source>
        <dbReference type="PROSITE" id="PS50158"/>
    </source>
</evidence>
<evidence type="ECO:0000256" key="1">
    <source>
        <dbReference type="ARBA" id="ARBA00022723"/>
    </source>
</evidence>
<feature type="region of interest" description="Disordered" evidence="4">
    <location>
        <begin position="1"/>
        <end position="26"/>
    </location>
</feature>
<evidence type="ECO:0000256" key="4">
    <source>
        <dbReference type="SAM" id="MobiDB-lite"/>
    </source>
</evidence>
<evidence type="ECO:0000256" key="2">
    <source>
        <dbReference type="ARBA" id="ARBA00022801"/>
    </source>
</evidence>
<dbReference type="Proteomes" id="UP000288805">
    <property type="component" value="Unassembled WGS sequence"/>
</dbReference>
<dbReference type="Pfam" id="PF13976">
    <property type="entry name" value="gag_pre-integrs"/>
    <property type="match status" value="1"/>
</dbReference>
<dbReference type="Gene3D" id="4.10.60.10">
    <property type="entry name" value="Zinc finger, CCHC-type"/>
    <property type="match status" value="1"/>
</dbReference>
<evidence type="ECO:0000256" key="3">
    <source>
        <dbReference type="PROSITE-ProRule" id="PRU00047"/>
    </source>
</evidence>
<evidence type="ECO:0000313" key="7">
    <source>
        <dbReference type="EMBL" id="RVW40580.1"/>
    </source>
</evidence>
<evidence type="ECO:0000313" key="8">
    <source>
        <dbReference type="Proteomes" id="UP000288805"/>
    </source>
</evidence>
<keyword evidence="2" id="KW-0378">Hydrolase</keyword>
<keyword evidence="3" id="KW-0862">Zinc</keyword>
<dbReference type="PANTHER" id="PTHR42648:SF31">
    <property type="entry name" value="RNA-DIRECTED DNA POLYMERASE"/>
    <property type="match status" value="1"/>
</dbReference>
<sequence>METKDEGIAGSTRAPRCPTWREKPTQYMQEKQKIELLEKAHSAIILSLGDTVLREVAKAKSAAESILHARELQKQEESKEESGEGLNIRGRSEKREKKGKNSKSRSKSKTKKFKCFICHKEGHFKKDCPDRRQNTVKKTVNEGDAAVILDGYDSAEVLNVAEVDSGNNKHCKILGTGTVRIKHYDGIERVLEDVRGSLTVMKGTIKNGLYTLIGQTVTGKVSTVLKEDVGTTKLWHQRLGHISHKGLQELEKQGVLGNYKLTDLPFCEHCVFGKATRVKFAKAIHETQNQLDYIHSDLWGPSRVPSIGGARYFLTLIDDYSRKVWIYFLKIKSETFLKFKEWKILVETQTSRKVKKLRTDNGLEFLSNDFNSLCQKEGIARHRTGCQRFFWAEAAETAVHLINRSPSSALQFKTPQEKWTGKAADYQHLKVFGCTAYVHTKTDKLEPRAVKCIFLGYPKGVKGYKLWIETQGKGKCIISRDVTFNEQDMSKQTPAKDVEGLDQLQFEVEHETLQPEKQKRQVKPPKRYGQAEMTAFALSVAEEIVDMEPKTYQEAINSNEADQWVKAIQEEMDSLRKNETWELVTKPKDRKVVGSKWVFKRKQGTLGNEAPRYKARLVAKGFSQKEGVDYNEIFSPVVKHSSIRLLLAFVAHEDLELDQLDVKTAFLHGELDELIYMQPPEGFGEGIKDGQVCLLKKSLYGLKQSPRQWYKRFDKYMLDIGFNRSSHDGCVYFKLTDDSMVYLLLYVDDMLVACKEKRHLEQVKEMLKAEFEMKDLGSAKRILGMEIERDRSKRVLRLSQNSYISKVLSRFEMNNVKTVSTPLGQHFRLSITQAPETHEEKRFMERIPYASMVGSVMYTMVCSRPDLAYAVSMISRYMSCPGKPHWQAVKWLFQYLAGTRSLGLVYGGNSQLETQLQGFVDADYAGNIDTRKSLTGYVFTLFGGAVSWKANLQSVVALSTTEAEYMAMTEAVKEAIWLKGITEELAMYRGKVVVYCDNQSAIHLAKNQSFHERSKHIDIAEDFPLGKVLRPEGSSDTCQLNRVQSREKQRRGILLYRNREQETESKKQKRELCKSITIEELLGGLMATPTVRLISECFIKPKASFSKPPAVDDPKNFMATLLDRLKDSLALTLDHFYPLAGRLATKKEDNPPSYVEKNSSISLSRPPILKRWFPDGYGPIINLPFTHHDEFISRFEAPVLRERIFHFSLESIAKLKAKANAQCNSNKISSFQALSALVWRSITRARCFPHEQENQLQAGHRLALAPGCGPVTLTKLFNKYGIEFGLGKGLAVRSGYAHKFDGKVSCYPGREGGGSIDLEVCLPPNSMSALESNQEFMEAVSLSP</sequence>
<dbReference type="InterPro" id="IPR023213">
    <property type="entry name" value="CAT-like_dom_sf"/>
</dbReference>
<dbReference type="SUPFAM" id="SSF56672">
    <property type="entry name" value="DNA/RNA polymerases"/>
    <property type="match status" value="1"/>
</dbReference>
<dbReference type="InterPro" id="IPR036397">
    <property type="entry name" value="RNaseH_sf"/>
</dbReference>
<feature type="region of interest" description="Disordered" evidence="4">
    <location>
        <begin position="71"/>
        <end position="108"/>
    </location>
</feature>
<protein>
    <submittedName>
        <fullName evidence="7">Retrovirus-related Pol polyprotein from transposon TNT 1-94</fullName>
    </submittedName>
</protein>
<dbReference type="InterPro" id="IPR025724">
    <property type="entry name" value="GAG-pre-integrase_dom"/>
</dbReference>
<feature type="compositionally biased region" description="Basic and acidic residues" evidence="4">
    <location>
        <begin position="71"/>
        <end position="82"/>
    </location>
</feature>
<dbReference type="PROSITE" id="PS50158">
    <property type="entry name" value="ZF_CCHC"/>
    <property type="match status" value="1"/>
</dbReference>
<dbReference type="Pfam" id="PF00665">
    <property type="entry name" value="rve"/>
    <property type="match status" value="1"/>
</dbReference>
<feature type="domain" description="Integrase catalytic" evidence="6">
    <location>
        <begin position="281"/>
        <end position="380"/>
    </location>
</feature>